<dbReference type="InterPro" id="IPR004038">
    <property type="entry name" value="Ribosomal_eL8/eL30/eS12/Gad45"/>
</dbReference>
<dbReference type="GO" id="GO:0005840">
    <property type="term" value="C:ribosome"/>
    <property type="evidence" value="ECO:0007669"/>
    <property type="project" value="UniProtKB-KW"/>
</dbReference>
<evidence type="ECO:0000259" key="1">
    <source>
        <dbReference type="Pfam" id="PF01248"/>
    </source>
</evidence>
<protein>
    <submittedName>
        <fullName evidence="2">LSU ribosomal protein L7AE</fullName>
    </submittedName>
</protein>
<comment type="caution">
    <text evidence="2">The sequence shown here is derived from an EMBL/GenBank/DDBJ whole genome shotgun (WGS) entry which is preliminary data.</text>
</comment>
<name>A0A419V623_9BACL</name>
<evidence type="ECO:0000313" key="3">
    <source>
        <dbReference type="Proteomes" id="UP000285120"/>
    </source>
</evidence>
<dbReference type="Gene3D" id="3.30.1330.30">
    <property type="match status" value="1"/>
</dbReference>
<keyword evidence="3" id="KW-1185">Reference proteome</keyword>
<gene>
    <name evidence="2" type="ORF">ATL39_1036</name>
</gene>
<sequence length="100" mass="10940">MNDKFYSLLGLASRAGKVKTGDTAVLKDIRSQTLRLVIVAGDASENTQKKFNDKSSYYRVPYRIAGTRQTLGQALGKGERVTVGITDEGFAKKLISLLDN</sequence>
<dbReference type="OrthoDB" id="9794863at2"/>
<organism evidence="2 3">
    <name type="scientific">Sinobaca qinghaiensis</name>
    <dbReference type="NCBI Taxonomy" id="342944"/>
    <lineage>
        <taxon>Bacteria</taxon>
        <taxon>Bacillati</taxon>
        <taxon>Bacillota</taxon>
        <taxon>Bacilli</taxon>
        <taxon>Bacillales</taxon>
        <taxon>Sporolactobacillaceae</taxon>
        <taxon>Sinobaca</taxon>
    </lineage>
</organism>
<reference evidence="2 3" key="1">
    <citation type="submission" date="2018-09" db="EMBL/GenBank/DDBJ databases">
        <title>Genomic Encyclopedia of Archaeal and Bacterial Type Strains, Phase II (KMG-II): from individual species to whole genera.</title>
        <authorList>
            <person name="Goeker M."/>
        </authorList>
    </citation>
    <scope>NUCLEOTIDE SEQUENCE [LARGE SCALE GENOMIC DNA]</scope>
    <source>
        <strain evidence="2 3">DSM 17008</strain>
    </source>
</reference>
<keyword evidence="2" id="KW-0687">Ribonucleoprotein</keyword>
<evidence type="ECO:0000313" key="2">
    <source>
        <dbReference type="EMBL" id="RKD75337.1"/>
    </source>
</evidence>
<keyword evidence="2" id="KW-0689">Ribosomal protein</keyword>
<dbReference type="Pfam" id="PF01248">
    <property type="entry name" value="Ribosomal_L7Ae"/>
    <property type="match status" value="1"/>
</dbReference>
<dbReference type="EMBL" id="RAPK01000007">
    <property type="protein sequence ID" value="RKD75337.1"/>
    <property type="molecule type" value="Genomic_DNA"/>
</dbReference>
<dbReference type="AlphaFoldDB" id="A0A419V623"/>
<accession>A0A419V623</accession>
<dbReference type="NCBIfam" id="NF005825">
    <property type="entry name" value="PRK07714.1"/>
    <property type="match status" value="1"/>
</dbReference>
<proteinExistence type="predicted"/>
<dbReference type="InterPro" id="IPR029064">
    <property type="entry name" value="Ribosomal_eL30-like_sf"/>
</dbReference>
<dbReference type="SUPFAM" id="SSF55315">
    <property type="entry name" value="L30e-like"/>
    <property type="match status" value="1"/>
</dbReference>
<feature type="domain" description="Ribosomal protein eL8/eL30/eS12/Gadd45" evidence="1">
    <location>
        <begin position="4"/>
        <end position="94"/>
    </location>
</feature>
<dbReference type="Proteomes" id="UP000285120">
    <property type="component" value="Unassembled WGS sequence"/>
</dbReference>
<dbReference type="RefSeq" id="WP_120192221.1">
    <property type="nucleotide sequence ID" value="NZ_RAPK01000007.1"/>
</dbReference>